<organism evidence="15 16">
    <name type="scientific">Eleutherodactylus coqui</name>
    <name type="common">Puerto Rican coqui</name>
    <dbReference type="NCBI Taxonomy" id="57060"/>
    <lineage>
        <taxon>Eukaryota</taxon>
        <taxon>Metazoa</taxon>
        <taxon>Chordata</taxon>
        <taxon>Craniata</taxon>
        <taxon>Vertebrata</taxon>
        <taxon>Euteleostomi</taxon>
        <taxon>Amphibia</taxon>
        <taxon>Batrachia</taxon>
        <taxon>Anura</taxon>
        <taxon>Neobatrachia</taxon>
        <taxon>Hyloidea</taxon>
        <taxon>Eleutherodactylidae</taxon>
        <taxon>Eleutherodactylinae</taxon>
        <taxon>Eleutherodactylus</taxon>
        <taxon>Eleutherodactylus</taxon>
    </lineage>
</organism>
<evidence type="ECO:0000313" key="15">
    <source>
        <dbReference type="EMBL" id="KAG9471066.1"/>
    </source>
</evidence>
<dbReference type="Gene3D" id="3.40.50.300">
    <property type="entry name" value="P-loop containing nucleotide triphosphate hydrolases"/>
    <property type="match status" value="1"/>
</dbReference>
<accession>A0A8J6JWG4</accession>
<evidence type="ECO:0000256" key="6">
    <source>
        <dbReference type="ARBA" id="ARBA00022801"/>
    </source>
</evidence>
<reference evidence="15" key="1">
    <citation type="thesis" date="2020" institute="ProQuest LLC" country="789 East Eisenhower Parkway, Ann Arbor, MI, USA">
        <title>Comparative Genomics and Chromosome Evolution.</title>
        <authorList>
            <person name="Mudd A.B."/>
        </authorList>
    </citation>
    <scope>NUCLEOTIDE SEQUENCE</scope>
    <source>
        <strain evidence="15">HN-11 Male</strain>
        <tissue evidence="15">Kidney and liver</tissue>
    </source>
</reference>
<dbReference type="Proteomes" id="UP000770717">
    <property type="component" value="Unassembled WGS sequence"/>
</dbReference>
<evidence type="ECO:0000313" key="16">
    <source>
        <dbReference type="Proteomes" id="UP000770717"/>
    </source>
</evidence>
<dbReference type="InterPro" id="IPR001270">
    <property type="entry name" value="ClpA/B"/>
</dbReference>
<sequence>MAAVGRSAPGTRLLLVLLAAPLLHVAVCLEPISMGIAIAAASAITGYMSFPEFYCGRLVECCRVDKPLNSTALQADLKENLFGQHLAQEVIYRAMTGFMSTENPKKPLALSLHGWTGTGKNFVSKMIVENIYELGMQSKFVHLFVSTVHFPHNSLIPLYKDQLQSWIRGNTSRCARSIFIFDEMDKLHPGLIDAIKPFLDYYEHIDGVSYRKAIFIFLSNAGGDLINRQMLDFWNSGKKREDLQLKDMENVLSVGLFNNNNSGFWHSGLIEKNLIDYFVPFLPLEYSHVKKCVLAELRHRGFEEDEELASQVAAEMTYSPKEYKLFSDKGCKTVSAKLSLHL</sequence>
<feature type="binding site" evidence="12">
    <location>
        <begin position="114"/>
        <end position="121"/>
    </location>
    <ligand>
        <name>ATP</name>
        <dbReference type="ChEBI" id="CHEBI:30616"/>
    </ligand>
</feature>
<comment type="similarity">
    <text evidence="4 11">Belongs to the ClpA/ClpB family. Torsin subfamily.</text>
</comment>
<dbReference type="GO" id="GO:0071763">
    <property type="term" value="P:nuclear membrane organization"/>
    <property type="evidence" value="ECO:0007669"/>
    <property type="project" value="TreeGrafter"/>
</dbReference>
<dbReference type="InterPro" id="IPR017378">
    <property type="entry name" value="Torsin_1/2"/>
</dbReference>
<keyword evidence="12" id="KW-0547">Nucleotide-binding</keyword>
<keyword evidence="8" id="KW-0472">Membrane</keyword>
<dbReference type="GO" id="GO:0019894">
    <property type="term" value="F:kinesin binding"/>
    <property type="evidence" value="ECO:0007669"/>
    <property type="project" value="TreeGrafter"/>
</dbReference>
<dbReference type="PIRSF" id="PIRSF038079">
    <property type="entry name" value="Torsin_2A"/>
    <property type="match status" value="1"/>
</dbReference>
<evidence type="ECO:0000259" key="14">
    <source>
        <dbReference type="Pfam" id="PF21376"/>
    </source>
</evidence>
<evidence type="ECO:0000256" key="13">
    <source>
        <dbReference type="SAM" id="SignalP"/>
    </source>
</evidence>
<name>A0A8J6JWG4_ELECQ</name>
<dbReference type="PRINTS" id="PR00300">
    <property type="entry name" value="CLPPROTEASEA"/>
</dbReference>
<feature type="chain" id="PRO_5035155283" description="Torsin" evidence="13">
    <location>
        <begin position="29"/>
        <end position="342"/>
    </location>
</feature>
<evidence type="ECO:0000256" key="5">
    <source>
        <dbReference type="ARBA" id="ARBA00022729"/>
    </source>
</evidence>
<evidence type="ECO:0000256" key="1">
    <source>
        <dbReference type="ARBA" id="ARBA00004123"/>
    </source>
</evidence>
<proteinExistence type="inferred from homology"/>
<evidence type="ECO:0000256" key="12">
    <source>
        <dbReference type="PIRSR" id="PIRSR038079-1"/>
    </source>
</evidence>
<dbReference type="SUPFAM" id="SSF52540">
    <property type="entry name" value="P-loop containing nucleoside triphosphate hydrolases"/>
    <property type="match status" value="1"/>
</dbReference>
<dbReference type="GO" id="GO:0005524">
    <property type="term" value="F:ATP binding"/>
    <property type="evidence" value="ECO:0007669"/>
    <property type="project" value="UniProtKB-KW"/>
</dbReference>
<keyword evidence="7 11" id="KW-0256">Endoplasmic reticulum</keyword>
<gene>
    <name evidence="15" type="ORF">GDO78_015991</name>
</gene>
<dbReference type="PANTHER" id="PTHR10760:SF14">
    <property type="entry name" value="TORSIN-1B"/>
    <property type="match status" value="1"/>
</dbReference>
<evidence type="ECO:0000256" key="4">
    <source>
        <dbReference type="ARBA" id="ARBA00006235"/>
    </source>
</evidence>
<dbReference type="Pfam" id="PF06309">
    <property type="entry name" value="Torsin"/>
    <property type="match status" value="1"/>
</dbReference>
<dbReference type="FunFam" id="3.40.50.300:FF:000743">
    <property type="entry name" value="Torsin"/>
    <property type="match status" value="1"/>
</dbReference>
<dbReference type="GO" id="GO:0016887">
    <property type="term" value="F:ATP hydrolysis activity"/>
    <property type="evidence" value="ECO:0007669"/>
    <property type="project" value="InterPro"/>
</dbReference>
<comment type="caution">
    <text evidence="15">The sequence shown here is derived from an EMBL/GenBank/DDBJ whole genome shotgun (WGS) entry which is preliminary data.</text>
</comment>
<dbReference type="InterPro" id="IPR027417">
    <property type="entry name" value="P-loop_NTPase"/>
</dbReference>
<evidence type="ECO:0000256" key="8">
    <source>
        <dbReference type="ARBA" id="ARBA00023136"/>
    </source>
</evidence>
<keyword evidence="10" id="KW-0539">Nucleus</keyword>
<evidence type="ECO:0000256" key="10">
    <source>
        <dbReference type="ARBA" id="ARBA00023242"/>
    </source>
</evidence>
<dbReference type="GO" id="GO:0034504">
    <property type="term" value="P:protein localization to nucleus"/>
    <property type="evidence" value="ECO:0007669"/>
    <property type="project" value="TreeGrafter"/>
</dbReference>
<dbReference type="AlphaFoldDB" id="A0A8J6JWG4"/>
<evidence type="ECO:0000256" key="9">
    <source>
        <dbReference type="ARBA" id="ARBA00023180"/>
    </source>
</evidence>
<dbReference type="InterPro" id="IPR049337">
    <property type="entry name" value="TOR1A_C"/>
</dbReference>
<keyword evidence="9" id="KW-0325">Glycoprotein</keyword>
<evidence type="ECO:0000256" key="11">
    <source>
        <dbReference type="PIRNR" id="PIRNR038079"/>
    </source>
</evidence>
<dbReference type="EMBL" id="WNTK01000190">
    <property type="protein sequence ID" value="KAG9471066.1"/>
    <property type="molecule type" value="Genomic_DNA"/>
</dbReference>
<dbReference type="GO" id="GO:0005635">
    <property type="term" value="C:nuclear envelope"/>
    <property type="evidence" value="ECO:0007669"/>
    <property type="project" value="TreeGrafter"/>
</dbReference>
<protein>
    <recommendedName>
        <fullName evidence="11">Torsin</fullName>
    </recommendedName>
</protein>
<feature type="signal peptide" evidence="13">
    <location>
        <begin position="1"/>
        <end position="28"/>
    </location>
</feature>
<dbReference type="InterPro" id="IPR010448">
    <property type="entry name" value="Torsin"/>
</dbReference>
<keyword evidence="6" id="KW-0378">Hydrolase</keyword>
<evidence type="ECO:0000256" key="3">
    <source>
        <dbReference type="ARBA" id="ARBA00004319"/>
    </source>
</evidence>
<keyword evidence="16" id="KW-1185">Reference proteome</keyword>
<keyword evidence="12" id="KW-0067">ATP-binding</keyword>
<keyword evidence="5 13" id="KW-0732">Signal</keyword>
<feature type="domain" description="Torsin-1A C-terminal" evidence="14">
    <location>
        <begin position="284"/>
        <end position="339"/>
    </location>
</feature>
<dbReference type="Pfam" id="PF21376">
    <property type="entry name" value="TOR1A_C"/>
    <property type="match status" value="1"/>
</dbReference>
<dbReference type="PANTHER" id="PTHR10760">
    <property type="entry name" value="TORSIN"/>
    <property type="match status" value="1"/>
</dbReference>
<evidence type="ECO:0000256" key="7">
    <source>
        <dbReference type="ARBA" id="ARBA00022824"/>
    </source>
</evidence>
<dbReference type="GO" id="GO:0005788">
    <property type="term" value="C:endoplasmic reticulum lumen"/>
    <property type="evidence" value="ECO:0007669"/>
    <property type="project" value="UniProtKB-SubCell"/>
</dbReference>
<evidence type="ECO:0000256" key="2">
    <source>
        <dbReference type="ARBA" id="ARBA00004308"/>
    </source>
</evidence>
<dbReference type="OrthoDB" id="19623at2759"/>
<comment type="subcellular location">
    <subcellularLocation>
        <location evidence="2">Endomembrane system</location>
    </subcellularLocation>
    <subcellularLocation>
        <location evidence="3 11">Endoplasmic reticulum lumen</location>
    </subcellularLocation>
    <subcellularLocation>
        <location evidence="1">Nucleus</location>
    </subcellularLocation>
</comment>